<feature type="chain" id="PRO_5043054227" evidence="1">
    <location>
        <begin position="27"/>
        <end position="84"/>
    </location>
</feature>
<gene>
    <name evidence="2" type="ORF">U9M48_043424</name>
</gene>
<dbReference type="Proteomes" id="UP001341281">
    <property type="component" value="Chromosome 10"/>
</dbReference>
<feature type="signal peptide" evidence="1">
    <location>
        <begin position="1"/>
        <end position="26"/>
    </location>
</feature>
<organism evidence="2 3">
    <name type="scientific">Paspalum notatum var. saurae</name>
    <dbReference type="NCBI Taxonomy" id="547442"/>
    <lineage>
        <taxon>Eukaryota</taxon>
        <taxon>Viridiplantae</taxon>
        <taxon>Streptophyta</taxon>
        <taxon>Embryophyta</taxon>
        <taxon>Tracheophyta</taxon>
        <taxon>Spermatophyta</taxon>
        <taxon>Magnoliopsida</taxon>
        <taxon>Liliopsida</taxon>
        <taxon>Poales</taxon>
        <taxon>Poaceae</taxon>
        <taxon>PACMAD clade</taxon>
        <taxon>Panicoideae</taxon>
        <taxon>Andropogonodae</taxon>
        <taxon>Paspaleae</taxon>
        <taxon>Paspalinae</taxon>
        <taxon>Paspalum</taxon>
    </lineage>
</organism>
<protein>
    <submittedName>
        <fullName evidence="2">Uncharacterized protein</fullName>
    </submittedName>
</protein>
<evidence type="ECO:0000313" key="2">
    <source>
        <dbReference type="EMBL" id="WVZ97924.1"/>
    </source>
</evidence>
<evidence type="ECO:0000256" key="1">
    <source>
        <dbReference type="SAM" id="SignalP"/>
    </source>
</evidence>
<evidence type="ECO:0000313" key="3">
    <source>
        <dbReference type="Proteomes" id="UP001341281"/>
    </source>
</evidence>
<accession>A0AAQ3UUM8</accession>
<dbReference type="AlphaFoldDB" id="A0AAQ3UUM8"/>
<keyword evidence="1" id="KW-0732">Signal</keyword>
<proteinExistence type="predicted"/>
<name>A0AAQ3UUM8_PASNO</name>
<keyword evidence="3" id="KW-1185">Reference proteome</keyword>
<dbReference type="EMBL" id="CP144754">
    <property type="protein sequence ID" value="WVZ97924.1"/>
    <property type="molecule type" value="Genomic_DNA"/>
</dbReference>
<sequence>MASRSTCVPVCLALLLLLVTLRPSSARLLREPTTVNDDGGAIDVARQAKEAIVDKYAPLLLAMLPRGPVPPSAPSGGTNSAPRN</sequence>
<reference evidence="2 3" key="1">
    <citation type="submission" date="2024-02" db="EMBL/GenBank/DDBJ databases">
        <title>High-quality chromosome-scale genome assembly of Pensacola bahiagrass (Paspalum notatum Flugge var. saurae).</title>
        <authorList>
            <person name="Vega J.M."/>
            <person name="Podio M."/>
            <person name="Orjuela J."/>
            <person name="Siena L.A."/>
            <person name="Pessino S.C."/>
            <person name="Combes M.C."/>
            <person name="Mariac C."/>
            <person name="Albertini E."/>
            <person name="Pupilli F."/>
            <person name="Ortiz J.P.A."/>
            <person name="Leblanc O."/>
        </authorList>
    </citation>
    <scope>NUCLEOTIDE SEQUENCE [LARGE SCALE GENOMIC DNA]</scope>
    <source>
        <strain evidence="2">R1</strain>
        <tissue evidence="2">Leaf</tissue>
    </source>
</reference>